<comment type="caution">
    <text evidence="1">The sequence shown here is derived from an EMBL/GenBank/DDBJ whole genome shotgun (WGS) entry which is preliminary data.</text>
</comment>
<sequence>MESAGLREPTVEVVTESLNCPVSVGGEDTETGLTMKVRFDEYSCWRDEIAPLQAGQTFEVVFAARNMSSEQIDDWTLRVELPDGVSLVPDSVLWGNARIPDGVRASNGAFTEAGGNFGSYSPGGSFYVMATLIVGEATALDCGEAQAMNLVGVVTTSTGESDRAWVRAYVRMPCPASGG</sequence>
<dbReference type="EMBL" id="ACLF03000005">
    <property type="protein sequence ID" value="EFQ83230.1"/>
    <property type="molecule type" value="Genomic_DNA"/>
</dbReference>
<dbReference type="RefSeq" id="WP_007078845.1">
    <property type="nucleotide sequence ID" value="NZ_CM001024.1"/>
</dbReference>
<proteinExistence type="predicted"/>
<evidence type="ECO:0008006" key="3">
    <source>
        <dbReference type="Google" id="ProtNLM"/>
    </source>
</evidence>
<reference evidence="1" key="1">
    <citation type="submission" date="2010-08" db="EMBL/GenBank/DDBJ databases">
        <authorList>
            <person name="Muzny D."/>
            <person name="Qin X."/>
            <person name="Buhay C."/>
            <person name="Dugan-Rocha S."/>
            <person name="Ding Y."/>
            <person name="Chen G."/>
            <person name="Hawes A."/>
            <person name="Holder M."/>
            <person name="Jhangiani S."/>
            <person name="Johnson A."/>
            <person name="Khan Z."/>
            <person name="Li Z."/>
            <person name="Liu W."/>
            <person name="Liu X."/>
            <person name="Perez L."/>
            <person name="Shen H."/>
            <person name="Wang Q."/>
            <person name="Watt J."/>
            <person name="Xi L."/>
            <person name="Xin Y."/>
            <person name="Zhou J."/>
            <person name="Deng J."/>
            <person name="Jiang H."/>
            <person name="Liu Y."/>
            <person name="Qu J."/>
            <person name="Song X.-Z."/>
            <person name="Zhang L."/>
            <person name="Villasana D."/>
            <person name="Johnson A."/>
            <person name="Liu J."/>
            <person name="Liyanage D."/>
            <person name="Lorensuhewa L."/>
            <person name="Robinson T."/>
            <person name="Song A."/>
            <person name="Song B.-B."/>
            <person name="Dinh H."/>
            <person name="Thornton R."/>
            <person name="Coyle M."/>
            <person name="Francisco L."/>
            <person name="Jackson L."/>
            <person name="Javaid M."/>
            <person name="Korchina V."/>
            <person name="Kovar C."/>
            <person name="Mata R."/>
            <person name="Mathew T."/>
            <person name="Ngo R."/>
            <person name="Nguyen L."/>
            <person name="Nguyen N."/>
            <person name="Okwuonu G."/>
            <person name="Ongeri F."/>
            <person name="Pham C."/>
            <person name="Simmons D."/>
            <person name="Wilczek-Boney K."/>
            <person name="Hale W."/>
            <person name="Jakkamsetti A."/>
            <person name="Pham P."/>
            <person name="Ruth R."/>
            <person name="San Lucas F."/>
            <person name="Warren J."/>
            <person name="Zhang J."/>
            <person name="Zhao Z."/>
            <person name="Zhou C."/>
            <person name="Zhu D."/>
            <person name="Lee S."/>
            <person name="Bess C."/>
            <person name="Blankenburg K."/>
            <person name="Forbes L."/>
            <person name="Fu Q."/>
            <person name="Gubbala S."/>
            <person name="Hirani K."/>
            <person name="Jayaseelan J.C."/>
            <person name="Lara F."/>
            <person name="Munidasa M."/>
            <person name="Palculict T."/>
            <person name="Patil S."/>
            <person name="Pu L.-L."/>
            <person name="Saada N."/>
            <person name="Tang L."/>
            <person name="Weissenberger G."/>
            <person name="Zhu Y."/>
            <person name="Hemphill L."/>
            <person name="Shang Y."/>
            <person name="Youmans B."/>
            <person name="Ayvaz T."/>
            <person name="Ross M."/>
            <person name="Santibanez J."/>
            <person name="Aqrawi P."/>
            <person name="Gross S."/>
            <person name="Joshi V."/>
            <person name="Fowler G."/>
            <person name="Nazareth L."/>
            <person name="Reid J."/>
            <person name="Worley K."/>
            <person name="Petrosino J."/>
            <person name="Highlander S."/>
            <person name="Gibbs R."/>
        </authorList>
    </citation>
    <scope>NUCLEOTIDE SEQUENCE [LARGE SCALE GENOMIC DNA]</scope>
    <source>
        <strain evidence="1">DSM 15272</strain>
    </source>
</reference>
<keyword evidence="2" id="KW-1185">Reference proteome</keyword>
<accession>E2SBU4</accession>
<dbReference type="AlphaFoldDB" id="E2SBU4"/>
<protein>
    <recommendedName>
        <fullName evidence="3">DUF11 domain-containing protein</fullName>
    </recommendedName>
</protein>
<dbReference type="HOGENOM" id="CLU_1500463_0_0_11"/>
<evidence type="ECO:0000313" key="1">
    <source>
        <dbReference type="EMBL" id="EFQ83230.1"/>
    </source>
</evidence>
<organism evidence="1 2">
    <name type="scientific">Aeromicrobium marinum DSM 15272</name>
    <dbReference type="NCBI Taxonomy" id="585531"/>
    <lineage>
        <taxon>Bacteria</taxon>
        <taxon>Bacillati</taxon>
        <taxon>Actinomycetota</taxon>
        <taxon>Actinomycetes</taxon>
        <taxon>Propionibacteriales</taxon>
        <taxon>Nocardioidaceae</taxon>
        <taxon>Aeromicrobium</taxon>
    </lineage>
</organism>
<dbReference type="Proteomes" id="UP000003111">
    <property type="component" value="Unassembled WGS sequence"/>
</dbReference>
<gene>
    <name evidence="1" type="ORF">HMPREF0063_11503</name>
</gene>
<evidence type="ECO:0000313" key="2">
    <source>
        <dbReference type="Proteomes" id="UP000003111"/>
    </source>
</evidence>
<name>E2SBU4_9ACTN</name>